<feature type="compositionally biased region" description="Polar residues" evidence="1">
    <location>
        <begin position="81"/>
        <end position="92"/>
    </location>
</feature>
<dbReference type="Proteomes" id="UP001279410">
    <property type="component" value="Unassembled WGS sequence"/>
</dbReference>
<proteinExistence type="predicted"/>
<evidence type="ECO:0000256" key="1">
    <source>
        <dbReference type="SAM" id="MobiDB-lite"/>
    </source>
</evidence>
<dbReference type="AlphaFoldDB" id="A0AAD3MZ23"/>
<feature type="compositionally biased region" description="Polar residues" evidence="1">
    <location>
        <begin position="157"/>
        <end position="166"/>
    </location>
</feature>
<keyword evidence="3" id="KW-1185">Reference proteome</keyword>
<feature type="compositionally biased region" description="Acidic residues" evidence="1">
    <location>
        <begin position="328"/>
        <end position="379"/>
    </location>
</feature>
<gene>
    <name evidence="2" type="ORF">AKAME5_001357900</name>
</gene>
<feature type="compositionally biased region" description="Acidic residues" evidence="1">
    <location>
        <begin position="388"/>
        <end position="401"/>
    </location>
</feature>
<evidence type="ECO:0000313" key="3">
    <source>
        <dbReference type="Proteomes" id="UP001279410"/>
    </source>
</evidence>
<feature type="compositionally biased region" description="Basic and acidic residues" evidence="1">
    <location>
        <begin position="316"/>
        <end position="327"/>
    </location>
</feature>
<feature type="compositionally biased region" description="Low complexity" evidence="1">
    <location>
        <begin position="128"/>
        <end position="148"/>
    </location>
</feature>
<evidence type="ECO:0000313" key="2">
    <source>
        <dbReference type="EMBL" id="GLD61804.1"/>
    </source>
</evidence>
<feature type="compositionally biased region" description="Basic and acidic residues" evidence="1">
    <location>
        <begin position="69"/>
        <end position="80"/>
    </location>
</feature>
<reference evidence="2" key="1">
    <citation type="submission" date="2022-08" db="EMBL/GenBank/DDBJ databases">
        <title>Genome sequencing of akame (Lates japonicus).</title>
        <authorList>
            <person name="Hashiguchi Y."/>
            <person name="Takahashi H."/>
        </authorList>
    </citation>
    <scope>NUCLEOTIDE SEQUENCE</scope>
    <source>
        <strain evidence="2">Kochi</strain>
    </source>
</reference>
<comment type="caution">
    <text evidence="2">The sequence shown here is derived from an EMBL/GenBank/DDBJ whole genome shotgun (WGS) entry which is preliminary data.</text>
</comment>
<sequence length="450" mass="49320">MSTAVVQDAASKKSNNLLLDISDLTISQYSLLGQTPPCSVPGSPAVHSRDSSSAVVEEGVQTVTAHPQPDLELHPEDKPDPSTTQSSEQSMVLLSPVIVVTQQPDEAAAEDAPDLQDIQPGADQPSMTDSTTAESSSSATPDSDTALTQEEGPPDSPTISESTNPIPDSPEPTESALSPLQSADVLAECAQSDQPATPETSANSHHMSEDASSVQPSCPSPPHSSLTDSPMRISLGSLNEAIVLNSTTPGVMQMMAQQTTDRAVYLTGGIKDSWEVERLKEKKQKEEEEKTEGRVDDEEKDSVLETRKEDEEEEAEKNGDHAEKEKEDKEEDKEEEEEEDKDKDKEEEEDKDKEEEEDKDKEEEEDKDKEEDEDEEEDKDKDKVKDKEEEEDKEEEKEEELLQSSQPMESEPEGSAELPLDSVAIIRELVTEVTEVDMVISPCPNSSDTP</sequence>
<feature type="compositionally biased region" description="Polar residues" evidence="1">
    <location>
        <begin position="191"/>
        <end position="228"/>
    </location>
</feature>
<name>A0AAD3MZ23_LATJO</name>
<feature type="region of interest" description="Disordered" evidence="1">
    <location>
        <begin position="34"/>
        <end position="231"/>
    </location>
</feature>
<feature type="compositionally biased region" description="Basic and acidic residues" evidence="1">
    <location>
        <begin position="272"/>
        <end position="294"/>
    </location>
</feature>
<feature type="region of interest" description="Disordered" evidence="1">
    <location>
        <begin position="272"/>
        <end position="421"/>
    </location>
</feature>
<dbReference type="EMBL" id="BRZM01000048">
    <property type="protein sequence ID" value="GLD61804.1"/>
    <property type="molecule type" value="Genomic_DNA"/>
</dbReference>
<accession>A0AAD3MZ23</accession>
<organism evidence="2 3">
    <name type="scientific">Lates japonicus</name>
    <name type="common">Japanese lates</name>
    <dbReference type="NCBI Taxonomy" id="270547"/>
    <lineage>
        <taxon>Eukaryota</taxon>
        <taxon>Metazoa</taxon>
        <taxon>Chordata</taxon>
        <taxon>Craniata</taxon>
        <taxon>Vertebrata</taxon>
        <taxon>Euteleostomi</taxon>
        <taxon>Actinopterygii</taxon>
        <taxon>Neopterygii</taxon>
        <taxon>Teleostei</taxon>
        <taxon>Neoteleostei</taxon>
        <taxon>Acanthomorphata</taxon>
        <taxon>Carangaria</taxon>
        <taxon>Carangaria incertae sedis</taxon>
        <taxon>Centropomidae</taxon>
        <taxon>Lates</taxon>
    </lineage>
</organism>
<protein>
    <submittedName>
        <fullName evidence="2">Protein Niban-like protein</fullName>
    </submittedName>
</protein>